<dbReference type="EC" id="2.7.2.3" evidence="3 8"/>
<dbReference type="PANTHER" id="PTHR11406:SF23">
    <property type="entry name" value="PHOSPHOGLYCERATE KINASE 1, CHLOROPLASTIC-RELATED"/>
    <property type="match status" value="1"/>
</dbReference>
<name>A0A9D7SF58_9BACT</name>
<dbReference type="GO" id="GO:0006094">
    <property type="term" value="P:gluconeogenesis"/>
    <property type="evidence" value="ECO:0007669"/>
    <property type="project" value="TreeGrafter"/>
</dbReference>
<comment type="similarity">
    <text evidence="2 8">Belongs to the phosphoglycerate kinase family.</text>
</comment>
<dbReference type="PRINTS" id="PR00477">
    <property type="entry name" value="PHGLYCKINASE"/>
</dbReference>
<dbReference type="EMBL" id="JADKFW010000022">
    <property type="protein sequence ID" value="MBK9719974.1"/>
    <property type="molecule type" value="Genomic_DNA"/>
</dbReference>
<dbReference type="PANTHER" id="PTHR11406">
    <property type="entry name" value="PHOSPHOGLYCERATE KINASE"/>
    <property type="match status" value="1"/>
</dbReference>
<evidence type="ECO:0000256" key="4">
    <source>
        <dbReference type="ARBA" id="ARBA00022679"/>
    </source>
</evidence>
<dbReference type="GO" id="GO:0006096">
    <property type="term" value="P:glycolytic process"/>
    <property type="evidence" value="ECO:0007669"/>
    <property type="project" value="InterPro"/>
</dbReference>
<keyword evidence="6 8" id="KW-0418">Kinase</keyword>
<evidence type="ECO:0000256" key="2">
    <source>
        <dbReference type="ARBA" id="ARBA00008982"/>
    </source>
</evidence>
<dbReference type="InterPro" id="IPR001576">
    <property type="entry name" value="Phosphoglycerate_kinase"/>
</dbReference>
<dbReference type="Gene3D" id="3.40.50.1260">
    <property type="entry name" value="Phosphoglycerate kinase, N-terminal domain"/>
    <property type="match status" value="1"/>
</dbReference>
<accession>A0A9D7SF58</accession>
<comment type="catalytic activity">
    <reaction evidence="1 8">
        <text>(2R)-3-phosphoglycerate + ATP = (2R)-3-phospho-glyceroyl phosphate + ADP</text>
        <dbReference type="Rhea" id="RHEA:14801"/>
        <dbReference type="ChEBI" id="CHEBI:30616"/>
        <dbReference type="ChEBI" id="CHEBI:57604"/>
        <dbReference type="ChEBI" id="CHEBI:58272"/>
        <dbReference type="ChEBI" id="CHEBI:456216"/>
        <dbReference type="EC" id="2.7.2.3"/>
    </reaction>
</comment>
<dbReference type="GO" id="GO:0005524">
    <property type="term" value="F:ATP binding"/>
    <property type="evidence" value="ECO:0007669"/>
    <property type="project" value="UniProtKB-KW"/>
</dbReference>
<proteinExistence type="inferred from homology"/>
<sequence length="114" mass="12862">MILWKIGIFKIKKVILRVDFNVPIKNGIIQDDTRILKSVPTIQFLMDKGACVIILSHLGRPLKELNQDGSIDKTKFSLEPIADKLGEILNKKILFATDCAEADSLKKNSPVKFR</sequence>
<keyword evidence="4 8" id="KW-0808">Transferase</keyword>
<comment type="caution">
    <text evidence="9">The sequence shown here is derived from an EMBL/GenBank/DDBJ whole genome shotgun (WGS) entry which is preliminary data.</text>
</comment>
<dbReference type="AlphaFoldDB" id="A0A9D7SF58"/>
<evidence type="ECO:0000313" key="9">
    <source>
        <dbReference type="EMBL" id="MBK9719974.1"/>
    </source>
</evidence>
<dbReference type="PROSITE" id="PS00111">
    <property type="entry name" value="PGLYCERATE_KINASE"/>
    <property type="match status" value="1"/>
</dbReference>
<organism evidence="9 10">
    <name type="scientific">Candidatus Defluviibacterium haderslevense</name>
    <dbReference type="NCBI Taxonomy" id="2981993"/>
    <lineage>
        <taxon>Bacteria</taxon>
        <taxon>Pseudomonadati</taxon>
        <taxon>Bacteroidota</taxon>
        <taxon>Saprospiria</taxon>
        <taxon>Saprospirales</taxon>
        <taxon>Saprospiraceae</taxon>
        <taxon>Candidatus Defluviibacterium</taxon>
    </lineage>
</organism>
<dbReference type="GO" id="GO:0004618">
    <property type="term" value="F:phosphoglycerate kinase activity"/>
    <property type="evidence" value="ECO:0007669"/>
    <property type="project" value="UniProtKB-EC"/>
</dbReference>
<evidence type="ECO:0000313" key="10">
    <source>
        <dbReference type="Proteomes" id="UP000808349"/>
    </source>
</evidence>
<keyword evidence="5" id="KW-0547">Nucleotide-binding</keyword>
<evidence type="ECO:0000256" key="3">
    <source>
        <dbReference type="ARBA" id="ARBA00013061"/>
    </source>
</evidence>
<evidence type="ECO:0000256" key="8">
    <source>
        <dbReference type="RuleBase" id="RU000532"/>
    </source>
</evidence>
<gene>
    <name evidence="9" type="primary">pgk</name>
    <name evidence="9" type="ORF">IPO85_21195</name>
</gene>
<dbReference type="Proteomes" id="UP000808349">
    <property type="component" value="Unassembled WGS sequence"/>
</dbReference>
<keyword evidence="7" id="KW-0067">ATP-binding</keyword>
<dbReference type="InterPro" id="IPR015824">
    <property type="entry name" value="Phosphoglycerate_kinase_N"/>
</dbReference>
<protein>
    <recommendedName>
        <fullName evidence="3 8">Phosphoglycerate kinase</fullName>
        <ecNumber evidence="3 8">2.7.2.3</ecNumber>
    </recommendedName>
</protein>
<evidence type="ECO:0000256" key="1">
    <source>
        <dbReference type="ARBA" id="ARBA00000642"/>
    </source>
</evidence>
<evidence type="ECO:0000256" key="5">
    <source>
        <dbReference type="ARBA" id="ARBA00022741"/>
    </source>
</evidence>
<dbReference type="GO" id="GO:0005829">
    <property type="term" value="C:cytosol"/>
    <property type="evidence" value="ECO:0007669"/>
    <property type="project" value="TreeGrafter"/>
</dbReference>
<reference evidence="9 10" key="1">
    <citation type="submission" date="2020-10" db="EMBL/GenBank/DDBJ databases">
        <title>Connecting structure to function with the recovery of over 1000 high-quality activated sludge metagenome-assembled genomes encoding full-length rRNA genes using long-read sequencing.</title>
        <authorList>
            <person name="Singleton C.M."/>
            <person name="Petriglieri F."/>
            <person name="Kristensen J.M."/>
            <person name="Kirkegaard R.H."/>
            <person name="Michaelsen T.Y."/>
            <person name="Andersen M.H."/>
            <person name="Karst S.M."/>
            <person name="Dueholm M.S."/>
            <person name="Nielsen P.H."/>
            <person name="Albertsen M."/>
        </authorList>
    </citation>
    <scope>NUCLEOTIDE SEQUENCE [LARGE SCALE GENOMIC DNA]</scope>
    <source>
        <strain evidence="9">Ribe_18-Q3-R11-54_BAT3C.373</strain>
    </source>
</reference>
<dbReference type="GO" id="GO:0043531">
    <property type="term" value="F:ADP binding"/>
    <property type="evidence" value="ECO:0007669"/>
    <property type="project" value="TreeGrafter"/>
</dbReference>
<dbReference type="InterPro" id="IPR036043">
    <property type="entry name" value="Phosphoglycerate_kinase_sf"/>
</dbReference>
<dbReference type="InterPro" id="IPR015911">
    <property type="entry name" value="Phosphoglycerate_kinase_CS"/>
</dbReference>
<dbReference type="SUPFAM" id="SSF53748">
    <property type="entry name" value="Phosphoglycerate kinase"/>
    <property type="match status" value="1"/>
</dbReference>
<evidence type="ECO:0000256" key="7">
    <source>
        <dbReference type="ARBA" id="ARBA00022840"/>
    </source>
</evidence>
<evidence type="ECO:0000256" key="6">
    <source>
        <dbReference type="ARBA" id="ARBA00022777"/>
    </source>
</evidence>
<dbReference type="Pfam" id="PF00162">
    <property type="entry name" value="PGK"/>
    <property type="match status" value="1"/>
</dbReference>